<keyword evidence="3" id="KW-0418">Kinase</keyword>
<dbReference type="PIRSF" id="PIRSF036406">
    <property type="entry name" value="Hept_kin"/>
    <property type="match status" value="1"/>
</dbReference>
<evidence type="ECO:0000313" key="9">
    <source>
        <dbReference type="Proteomes" id="UP000033870"/>
    </source>
</evidence>
<reference evidence="8 9" key="1">
    <citation type="journal article" date="2015" name="Nature">
        <title>rRNA introns, odd ribosomes, and small enigmatic genomes across a large radiation of phyla.</title>
        <authorList>
            <person name="Brown C.T."/>
            <person name="Hug L.A."/>
            <person name="Thomas B.C."/>
            <person name="Sharon I."/>
            <person name="Castelle C.J."/>
            <person name="Singh A."/>
            <person name="Wilkins M.J."/>
            <person name="Williams K.H."/>
            <person name="Banfield J.F."/>
        </authorList>
    </citation>
    <scope>NUCLEOTIDE SEQUENCE [LARGE SCALE GENOMIC DNA]</scope>
</reference>
<evidence type="ECO:0000256" key="3">
    <source>
        <dbReference type="ARBA" id="ARBA00022777"/>
    </source>
</evidence>
<protein>
    <recommendedName>
        <fullName evidence="10">GHMP kinase</fullName>
    </recommendedName>
</protein>
<keyword evidence="4" id="KW-0067">ATP-binding</keyword>
<evidence type="ECO:0000259" key="7">
    <source>
        <dbReference type="Pfam" id="PF08544"/>
    </source>
</evidence>
<evidence type="ECO:0000259" key="6">
    <source>
        <dbReference type="Pfam" id="PF00288"/>
    </source>
</evidence>
<dbReference type="Pfam" id="PF08544">
    <property type="entry name" value="GHMP_kinases_C"/>
    <property type="match status" value="1"/>
</dbReference>
<dbReference type="EMBL" id="LCRX01000007">
    <property type="protein sequence ID" value="KKW42363.1"/>
    <property type="molecule type" value="Genomic_DNA"/>
</dbReference>
<dbReference type="InterPro" id="IPR052203">
    <property type="entry name" value="GHMP_Kinase-Related"/>
</dbReference>
<evidence type="ECO:0000256" key="1">
    <source>
        <dbReference type="ARBA" id="ARBA00022679"/>
    </source>
</evidence>
<dbReference type="PATRIC" id="fig|1619044.3.peg.580"/>
<dbReference type="InterPro" id="IPR006204">
    <property type="entry name" value="GHMP_kinase_N_dom"/>
</dbReference>
<keyword evidence="2" id="KW-0547">Nucleotide-binding</keyword>
<feature type="domain" description="GHMP kinase N-terminal" evidence="6">
    <location>
        <begin position="73"/>
        <end position="154"/>
    </location>
</feature>
<dbReference type="InterPro" id="IPR006203">
    <property type="entry name" value="GHMP_knse_ATP-bd_CS"/>
</dbReference>
<dbReference type="PRINTS" id="PR00960">
    <property type="entry name" value="LMBPPROTEIN"/>
</dbReference>
<evidence type="ECO:0000256" key="5">
    <source>
        <dbReference type="ARBA" id="ARBA00038121"/>
    </source>
</evidence>
<organism evidence="8 9">
    <name type="scientific">Candidatus Magasanikbacteria bacterium GW2011_GWA2_56_11</name>
    <dbReference type="NCBI Taxonomy" id="1619044"/>
    <lineage>
        <taxon>Bacteria</taxon>
        <taxon>Candidatus Magasanikiibacteriota</taxon>
    </lineage>
</organism>
<dbReference type="InterPro" id="IPR036554">
    <property type="entry name" value="GHMP_kinase_C_sf"/>
</dbReference>
<dbReference type="InterPro" id="IPR014606">
    <property type="entry name" value="Heptose_7-P_kinase"/>
</dbReference>
<dbReference type="PANTHER" id="PTHR32463">
    <property type="entry name" value="L-FUCOSE KINASE"/>
    <property type="match status" value="1"/>
</dbReference>
<dbReference type="GO" id="GO:0050201">
    <property type="term" value="F:fucokinase activity"/>
    <property type="evidence" value="ECO:0007669"/>
    <property type="project" value="TreeGrafter"/>
</dbReference>
<dbReference type="Proteomes" id="UP000033870">
    <property type="component" value="Unassembled WGS sequence"/>
</dbReference>
<keyword evidence="1" id="KW-0808">Transferase</keyword>
<accession>A0A0G1YFY8</accession>
<comment type="caution">
    <text evidence="8">The sequence shown here is derived from an EMBL/GenBank/DDBJ whole genome shotgun (WGS) entry which is preliminary data.</text>
</comment>
<dbReference type="GO" id="GO:0042352">
    <property type="term" value="P:GDP-L-fucose salvage"/>
    <property type="evidence" value="ECO:0007669"/>
    <property type="project" value="TreeGrafter"/>
</dbReference>
<dbReference type="Gene3D" id="3.30.230.120">
    <property type="match status" value="1"/>
</dbReference>
<sequence>MIVTRTPFRLPLGGGSTDLPAYYEAYGGFVFSVAVNLYMYVGLNRPPIDNRIRVKYSASEEVETVEELKHNSARAALERTGLREMVEISSMADVPDGTGLGSSGSYLVGLLNALHAFRGDNLSQTQLAEEAFSVAADDLKLPDGKQDFYLAACGNFCVLRITPKGAVDVHIPPISLSTQQAFEARTLLFYTGVRRSSVDILRSQETALKAKQTGAIELKHGIKRLGEEILAAFVTGDLDRFGRLMDEHWRLKKQMSEKMSSDRFDEVYAAARQAGALGGKILGAGGGGFFLAYCQEGAQAAVRSVFAGYGMREIEYRVDGGGTQVIVNRPRSVNTI</sequence>
<comment type="similarity">
    <text evidence="5">Belongs to the GHMP kinase family.</text>
</comment>
<feature type="domain" description="GHMP kinase C-terminal" evidence="7">
    <location>
        <begin position="230"/>
        <end position="304"/>
    </location>
</feature>
<evidence type="ECO:0000313" key="8">
    <source>
        <dbReference type="EMBL" id="KKW42363.1"/>
    </source>
</evidence>
<evidence type="ECO:0000256" key="2">
    <source>
        <dbReference type="ARBA" id="ARBA00022741"/>
    </source>
</evidence>
<name>A0A0G1YFY8_9BACT</name>
<proteinExistence type="inferred from homology"/>
<gene>
    <name evidence="8" type="ORF">UY92_C0007G0002</name>
</gene>
<dbReference type="PROSITE" id="PS00627">
    <property type="entry name" value="GHMP_KINASES_ATP"/>
    <property type="match status" value="1"/>
</dbReference>
<dbReference type="AlphaFoldDB" id="A0A0G1YFY8"/>
<dbReference type="SUPFAM" id="SSF55060">
    <property type="entry name" value="GHMP Kinase, C-terminal domain"/>
    <property type="match status" value="1"/>
</dbReference>
<dbReference type="SUPFAM" id="SSF54211">
    <property type="entry name" value="Ribosomal protein S5 domain 2-like"/>
    <property type="match status" value="1"/>
</dbReference>
<dbReference type="PANTHER" id="PTHR32463:SF0">
    <property type="entry name" value="L-FUCOSE KINASE"/>
    <property type="match status" value="1"/>
</dbReference>
<dbReference type="STRING" id="1619044.UY92_C0007G0002"/>
<dbReference type="InterPro" id="IPR013750">
    <property type="entry name" value="GHMP_kinase_C_dom"/>
</dbReference>
<dbReference type="InterPro" id="IPR001174">
    <property type="entry name" value="HddA/FKP"/>
</dbReference>
<dbReference type="InterPro" id="IPR020568">
    <property type="entry name" value="Ribosomal_Su5_D2-typ_SF"/>
</dbReference>
<evidence type="ECO:0000256" key="4">
    <source>
        <dbReference type="ARBA" id="ARBA00022840"/>
    </source>
</evidence>
<evidence type="ECO:0008006" key="10">
    <source>
        <dbReference type="Google" id="ProtNLM"/>
    </source>
</evidence>
<dbReference type="GO" id="GO:0005524">
    <property type="term" value="F:ATP binding"/>
    <property type="evidence" value="ECO:0007669"/>
    <property type="project" value="UniProtKB-KW"/>
</dbReference>
<dbReference type="Pfam" id="PF00288">
    <property type="entry name" value="GHMP_kinases_N"/>
    <property type="match status" value="1"/>
</dbReference>